<evidence type="ECO:0000256" key="1">
    <source>
        <dbReference type="ARBA" id="ARBA00022490"/>
    </source>
</evidence>
<keyword evidence="2 8" id="KW-0436">Ligase</keyword>
<keyword evidence="1" id="KW-0963">Cytoplasm</keyword>
<evidence type="ECO:0000256" key="6">
    <source>
        <dbReference type="ARBA" id="ARBA00022840"/>
    </source>
</evidence>
<dbReference type="EC" id="6.3.5.3" evidence="8"/>
<evidence type="ECO:0000313" key="8">
    <source>
        <dbReference type="EMBL" id="KUG25880.1"/>
    </source>
</evidence>
<evidence type="ECO:0000256" key="3">
    <source>
        <dbReference type="ARBA" id="ARBA00022741"/>
    </source>
</evidence>
<dbReference type="GO" id="GO:0016740">
    <property type="term" value="F:transferase activity"/>
    <property type="evidence" value="ECO:0007669"/>
    <property type="project" value="UniProtKB-KW"/>
</dbReference>
<dbReference type="PROSITE" id="PS51273">
    <property type="entry name" value="GATASE_TYPE_1"/>
    <property type="match status" value="1"/>
</dbReference>
<dbReference type="NCBIfam" id="TIGR01737">
    <property type="entry name" value="FGAM_synth_I"/>
    <property type="match status" value="1"/>
</dbReference>
<comment type="caution">
    <text evidence="8">The sequence shown here is derived from an EMBL/GenBank/DDBJ whole genome shotgun (WGS) entry which is preliminary data.</text>
</comment>
<gene>
    <name evidence="8" type="ORF">ASZ90_004289</name>
</gene>
<keyword evidence="7 8" id="KW-0315">Glutamine amidotransferase</keyword>
<evidence type="ECO:0000256" key="2">
    <source>
        <dbReference type="ARBA" id="ARBA00022598"/>
    </source>
</evidence>
<reference evidence="8" key="1">
    <citation type="journal article" date="2015" name="Proc. Natl. Acad. Sci. U.S.A.">
        <title>Networks of energetic and metabolic interactions define dynamics in microbial communities.</title>
        <authorList>
            <person name="Embree M."/>
            <person name="Liu J.K."/>
            <person name="Al-Bassam M.M."/>
            <person name="Zengler K."/>
        </authorList>
    </citation>
    <scope>NUCLEOTIDE SEQUENCE</scope>
</reference>
<dbReference type="CDD" id="cd01740">
    <property type="entry name" value="GATase1_FGAR_AT"/>
    <property type="match status" value="1"/>
</dbReference>
<dbReference type="Gene3D" id="3.40.50.880">
    <property type="match status" value="1"/>
</dbReference>
<keyword evidence="5" id="KW-0378">Hydrolase</keyword>
<dbReference type="PANTHER" id="PTHR47552">
    <property type="entry name" value="PHOSPHORIBOSYLFORMYLGLYCINAMIDINE SYNTHASE SUBUNIT PURQ"/>
    <property type="match status" value="1"/>
</dbReference>
<dbReference type="GO" id="GO:0005524">
    <property type="term" value="F:ATP binding"/>
    <property type="evidence" value="ECO:0007669"/>
    <property type="project" value="UniProtKB-KW"/>
</dbReference>
<dbReference type="GO" id="GO:0016787">
    <property type="term" value="F:hydrolase activity"/>
    <property type="evidence" value="ECO:0007669"/>
    <property type="project" value="UniProtKB-KW"/>
</dbReference>
<accession>A0A0W8FY78</accession>
<evidence type="ECO:0000256" key="7">
    <source>
        <dbReference type="ARBA" id="ARBA00022962"/>
    </source>
</evidence>
<keyword evidence="8" id="KW-0808">Transferase</keyword>
<dbReference type="InterPro" id="IPR010075">
    <property type="entry name" value="PRibForGlyAmidine_synth_PurQ"/>
</dbReference>
<dbReference type="SMART" id="SM01211">
    <property type="entry name" value="GATase_5"/>
    <property type="match status" value="1"/>
</dbReference>
<sequence>MKPTFGIVTFPGSNCDYDAYYAVKKVLDYEAQFIWHKEKSFNGIDAIILPGGFSYGDYLRTGAIAKFSPIMEHVINFAEKGGIILGICNGFQILLESGLLPGTMQVNESLKFVCKDIYLKVENRDTPFTNKIESDTIKIPIKHGEGNYYTDVKTVTELEKNGQIVFRYASKNGKVSNQFNPNGSISNIAGIMNTRKNVMGLMPHPENACDPVLRKTDGQLIFKSIAQSLFN</sequence>
<organism evidence="8">
    <name type="scientific">hydrocarbon metagenome</name>
    <dbReference type="NCBI Taxonomy" id="938273"/>
    <lineage>
        <taxon>unclassified sequences</taxon>
        <taxon>metagenomes</taxon>
        <taxon>ecological metagenomes</taxon>
    </lineage>
</organism>
<evidence type="ECO:0000256" key="5">
    <source>
        <dbReference type="ARBA" id="ARBA00022801"/>
    </source>
</evidence>
<dbReference type="PIRSF" id="PIRSF001586">
    <property type="entry name" value="FGAM_synth_I"/>
    <property type="match status" value="1"/>
</dbReference>
<protein>
    <submittedName>
        <fullName evidence="8">Phosphoribosylformylglycinamidine synthase, glutamine amidotransferase subunit</fullName>
        <ecNumber evidence="8">6.3.5.3</ecNumber>
    </submittedName>
</protein>
<dbReference type="GO" id="GO:0004642">
    <property type="term" value="F:phosphoribosylformylglycinamidine synthase activity"/>
    <property type="evidence" value="ECO:0007669"/>
    <property type="project" value="UniProtKB-EC"/>
</dbReference>
<keyword evidence="4" id="KW-0658">Purine biosynthesis</keyword>
<dbReference type="Pfam" id="PF13507">
    <property type="entry name" value="GATase_5"/>
    <property type="match status" value="1"/>
</dbReference>
<dbReference type="EMBL" id="LNQE01000582">
    <property type="protein sequence ID" value="KUG25880.1"/>
    <property type="molecule type" value="Genomic_DNA"/>
</dbReference>
<name>A0A0W8FY78_9ZZZZ</name>
<evidence type="ECO:0000256" key="4">
    <source>
        <dbReference type="ARBA" id="ARBA00022755"/>
    </source>
</evidence>
<keyword evidence="6" id="KW-0067">ATP-binding</keyword>
<dbReference type="GO" id="GO:0006189">
    <property type="term" value="P:'de novo' IMP biosynthetic process"/>
    <property type="evidence" value="ECO:0007669"/>
    <property type="project" value="InterPro"/>
</dbReference>
<dbReference type="SUPFAM" id="SSF52317">
    <property type="entry name" value="Class I glutamine amidotransferase-like"/>
    <property type="match status" value="1"/>
</dbReference>
<keyword evidence="3" id="KW-0547">Nucleotide-binding</keyword>
<dbReference type="NCBIfam" id="NF002957">
    <property type="entry name" value="PRK03619.1"/>
    <property type="match status" value="1"/>
</dbReference>
<dbReference type="PANTHER" id="PTHR47552:SF1">
    <property type="entry name" value="PHOSPHORIBOSYLFORMYLGLYCINAMIDINE SYNTHASE SUBUNIT PURQ"/>
    <property type="match status" value="1"/>
</dbReference>
<proteinExistence type="inferred from homology"/>
<dbReference type="InterPro" id="IPR029062">
    <property type="entry name" value="Class_I_gatase-like"/>
</dbReference>
<dbReference type="AlphaFoldDB" id="A0A0W8FY78"/>
<dbReference type="HAMAP" id="MF_00421">
    <property type="entry name" value="PurQ"/>
    <property type="match status" value="1"/>
</dbReference>